<evidence type="ECO:0000256" key="1">
    <source>
        <dbReference type="SAM" id="Phobius"/>
    </source>
</evidence>
<reference evidence="2 3" key="1">
    <citation type="submission" date="2017-11" db="EMBL/GenBank/DDBJ databases">
        <title>The genome of Rhizophagus clarus HR1 reveals common genetic basis of auxotrophy among arbuscular mycorrhizal fungi.</title>
        <authorList>
            <person name="Kobayashi Y."/>
        </authorList>
    </citation>
    <scope>NUCLEOTIDE SEQUENCE [LARGE SCALE GENOMIC DNA]</scope>
    <source>
        <strain evidence="2 3">HR1</strain>
    </source>
</reference>
<sequence>MRSLYGKPCWLKVRSNIQHIHVVLYSVYTLFLRWVTLPNFKSLKDRSLQQVPAVSHIGYPSFHILDTRHFTYRVPAISHISFHFNQY</sequence>
<dbReference type="Proteomes" id="UP000247702">
    <property type="component" value="Unassembled WGS sequence"/>
</dbReference>
<dbReference type="AlphaFoldDB" id="A0A2Z6QP70"/>
<evidence type="ECO:0000313" key="2">
    <source>
        <dbReference type="EMBL" id="GBB91907.1"/>
    </source>
</evidence>
<gene>
    <name evidence="2" type="ORF">RclHR1_19350003</name>
</gene>
<dbReference type="EMBL" id="BEXD01001041">
    <property type="protein sequence ID" value="GBB91907.1"/>
    <property type="molecule type" value="Genomic_DNA"/>
</dbReference>
<protein>
    <submittedName>
        <fullName evidence="2">Uncharacterized protein</fullName>
    </submittedName>
</protein>
<organism evidence="2 3">
    <name type="scientific">Rhizophagus clarus</name>
    <dbReference type="NCBI Taxonomy" id="94130"/>
    <lineage>
        <taxon>Eukaryota</taxon>
        <taxon>Fungi</taxon>
        <taxon>Fungi incertae sedis</taxon>
        <taxon>Mucoromycota</taxon>
        <taxon>Glomeromycotina</taxon>
        <taxon>Glomeromycetes</taxon>
        <taxon>Glomerales</taxon>
        <taxon>Glomeraceae</taxon>
        <taxon>Rhizophagus</taxon>
    </lineage>
</organism>
<evidence type="ECO:0000313" key="3">
    <source>
        <dbReference type="Proteomes" id="UP000247702"/>
    </source>
</evidence>
<name>A0A2Z6QP70_9GLOM</name>
<keyword evidence="1" id="KW-0812">Transmembrane</keyword>
<keyword evidence="1" id="KW-0472">Membrane</keyword>
<accession>A0A2Z6QP70</accession>
<keyword evidence="1" id="KW-1133">Transmembrane helix</keyword>
<comment type="caution">
    <text evidence="2">The sequence shown here is derived from an EMBL/GenBank/DDBJ whole genome shotgun (WGS) entry which is preliminary data.</text>
</comment>
<proteinExistence type="predicted"/>
<keyword evidence="3" id="KW-1185">Reference proteome</keyword>
<feature type="transmembrane region" description="Helical" evidence="1">
    <location>
        <begin position="20"/>
        <end position="40"/>
    </location>
</feature>